<dbReference type="EMBL" id="MCGO01000044">
    <property type="protein sequence ID" value="ORY38435.1"/>
    <property type="molecule type" value="Genomic_DNA"/>
</dbReference>
<feature type="transmembrane region" description="Helical" evidence="2">
    <location>
        <begin position="71"/>
        <end position="92"/>
    </location>
</feature>
<keyword evidence="2" id="KW-1133">Transmembrane helix</keyword>
<evidence type="ECO:0000313" key="4">
    <source>
        <dbReference type="Proteomes" id="UP000193642"/>
    </source>
</evidence>
<evidence type="ECO:0000313" key="3">
    <source>
        <dbReference type="EMBL" id="ORY38435.1"/>
    </source>
</evidence>
<keyword evidence="4" id="KW-1185">Reference proteome</keyword>
<accession>A0A1Y2BWC6</accession>
<feature type="region of interest" description="Disordered" evidence="1">
    <location>
        <begin position="158"/>
        <end position="184"/>
    </location>
</feature>
<gene>
    <name evidence="3" type="ORF">BCR33DRAFT_720803</name>
</gene>
<proteinExistence type="predicted"/>
<sequence length="184" mass="20461">MQRSVAPVGPLQQPPHTVVVVNEPEAEEPPWDYVYVFMGLLVCIVMTPTLICFAFCCVSEERIRLGSFKRGVASAHYIFATSSTIAGFAWFFRNCKPSCDYWDVDWYGTSYVAQLKTDDTCVGWCVAKLFLFLVGAAITYFSGNDYLKAAIDTMNPPRVGIEPQTAPPRSQNMDSAQGLPQYSS</sequence>
<reference evidence="3 4" key="1">
    <citation type="submission" date="2016-07" db="EMBL/GenBank/DDBJ databases">
        <title>Pervasive Adenine N6-methylation of Active Genes in Fungi.</title>
        <authorList>
            <consortium name="DOE Joint Genome Institute"/>
            <person name="Mondo S.J."/>
            <person name="Dannebaum R.O."/>
            <person name="Kuo R.C."/>
            <person name="Labutti K."/>
            <person name="Haridas S."/>
            <person name="Kuo A."/>
            <person name="Salamov A."/>
            <person name="Ahrendt S.R."/>
            <person name="Lipzen A."/>
            <person name="Sullivan W."/>
            <person name="Andreopoulos W.B."/>
            <person name="Clum A."/>
            <person name="Lindquist E."/>
            <person name="Daum C."/>
            <person name="Ramamoorthy G.K."/>
            <person name="Gryganskyi A."/>
            <person name="Culley D."/>
            <person name="Magnuson J.K."/>
            <person name="James T.Y."/>
            <person name="O'Malley M.A."/>
            <person name="Stajich J.E."/>
            <person name="Spatafora J.W."/>
            <person name="Visel A."/>
            <person name="Grigoriev I.V."/>
        </authorList>
    </citation>
    <scope>NUCLEOTIDE SEQUENCE [LARGE SCALE GENOMIC DNA]</scope>
    <source>
        <strain evidence="3 4">JEL800</strain>
    </source>
</reference>
<feature type="transmembrane region" description="Helical" evidence="2">
    <location>
        <begin position="33"/>
        <end position="59"/>
    </location>
</feature>
<evidence type="ECO:0000256" key="2">
    <source>
        <dbReference type="SAM" id="Phobius"/>
    </source>
</evidence>
<keyword evidence="2" id="KW-0812">Transmembrane</keyword>
<dbReference type="Proteomes" id="UP000193642">
    <property type="component" value="Unassembled WGS sequence"/>
</dbReference>
<organism evidence="3 4">
    <name type="scientific">Rhizoclosmatium globosum</name>
    <dbReference type="NCBI Taxonomy" id="329046"/>
    <lineage>
        <taxon>Eukaryota</taxon>
        <taxon>Fungi</taxon>
        <taxon>Fungi incertae sedis</taxon>
        <taxon>Chytridiomycota</taxon>
        <taxon>Chytridiomycota incertae sedis</taxon>
        <taxon>Chytridiomycetes</taxon>
        <taxon>Chytridiales</taxon>
        <taxon>Chytriomycetaceae</taxon>
        <taxon>Rhizoclosmatium</taxon>
    </lineage>
</organism>
<name>A0A1Y2BWC6_9FUNG</name>
<dbReference type="AlphaFoldDB" id="A0A1Y2BWC6"/>
<evidence type="ECO:0000256" key="1">
    <source>
        <dbReference type="SAM" id="MobiDB-lite"/>
    </source>
</evidence>
<protein>
    <submittedName>
        <fullName evidence="3">Uncharacterized protein</fullName>
    </submittedName>
</protein>
<keyword evidence="2" id="KW-0472">Membrane</keyword>
<feature type="compositionally biased region" description="Polar residues" evidence="1">
    <location>
        <begin position="167"/>
        <end position="184"/>
    </location>
</feature>
<comment type="caution">
    <text evidence="3">The sequence shown here is derived from an EMBL/GenBank/DDBJ whole genome shotgun (WGS) entry which is preliminary data.</text>
</comment>